<dbReference type="STRING" id="33097.A0A150GHT6"/>
<dbReference type="PANTHER" id="PTHR15157">
    <property type="entry name" value="UV RADIATION RESISTANCE-ASSOCIATED GENE PROTEIN"/>
    <property type="match status" value="1"/>
</dbReference>
<evidence type="ECO:0000256" key="2">
    <source>
        <dbReference type="SAM" id="Coils"/>
    </source>
</evidence>
<evidence type="ECO:0000313" key="5">
    <source>
        <dbReference type="Proteomes" id="UP000075714"/>
    </source>
</evidence>
<keyword evidence="1 2" id="KW-0175">Coiled coil</keyword>
<accession>A0A150GHT6</accession>
<evidence type="ECO:0000313" key="4">
    <source>
        <dbReference type="EMBL" id="KXZ49359.1"/>
    </source>
</evidence>
<feature type="compositionally biased region" description="Polar residues" evidence="3">
    <location>
        <begin position="1"/>
        <end position="11"/>
    </location>
</feature>
<reference evidence="5" key="1">
    <citation type="journal article" date="2016" name="Nat. Commun.">
        <title>The Gonium pectorale genome demonstrates co-option of cell cycle regulation during the evolution of multicellularity.</title>
        <authorList>
            <person name="Hanschen E.R."/>
            <person name="Marriage T.N."/>
            <person name="Ferris P.J."/>
            <person name="Hamaji T."/>
            <person name="Toyoda A."/>
            <person name="Fujiyama A."/>
            <person name="Neme R."/>
            <person name="Noguchi H."/>
            <person name="Minakuchi Y."/>
            <person name="Suzuki M."/>
            <person name="Kawai-Toyooka H."/>
            <person name="Smith D.R."/>
            <person name="Sparks H."/>
            <person name="Anderson J."/>
            <person name="Bakaric R."/>
            <person name="Luria V."/>
            <person name="Karger A."/>
            <person name="Kirschner M.W."/>
            <person name="Durand P.M."/>
            <person name="Michod R.E."/>
            <person name="Nozaki H."/>
            <person name="Olson B.J."/>
        </authorList>
    </citation>
    <scope>NUCLEOTIDE SEQUENCE [LARGE SCALE GENOMIC DNA]</scope>
    <source>
        <strain evidence="5">NIES-2863</strain>
    </source>
</reference>
<dbReference type="EMBL" id="LSYV01000023">
    <property type="protein sequence ID" value="KXZ49359.1"/>
    <property type="molecule type" value="Genomic_DNA"/>
</dbReference>
<gene>
    <name evidence="4" type="ORF">GPECTOR_22g953</name>
</gene>
<protein>
    <submittedName>
        <fullName evidence="4">Uncharacterized protein</fullName>
    </submittedName>
</protein>
<organism evidence="4 5">
    <name type="scientific">Gonium pectorale</name>
    <name type="common">Green alga</name>
    <dbReference type="NCBI Taxonomy" id="33097"/>
    <lineage>
        <taxon>Eukaryota</taxon>
        <taxon>Viridiplantae</taxon>
        <taxon>Chlorophyta</taxon>
        <taxon>core chlorophytes</taxon>
        <taxon>Chlorophyceae</taxon>
        <taxon>CS clade</taxon>
        <taxon>Chlamydomonadales</taxon>
        <taxon>Volvocaceae</taxon>
        <taxon>Gonium</taxon>
    </lineage>
</organism>
<comment type="caution">
    <text evidence="4">The sequence shown here is derived from an EMBL/GenBank/DDBJ whole genome shotgun (WGS) entry which is preliminary data.</text>
</comment>
<dbReference type="Proteomes" id="UP000075714">
    <property type="component" value="Unassembled WGS sequence"/>
</dbReference>
<feature type="compositionally biased region" description="Pro residues" evidence="3">
    <location>
        <begin position="27"/>
        <end position="39"/>
    </location>
</feature>
<feature type="region of interest" description="Disordered" evidence="3">
    <location>
        <begin position="1"/>
        <end position="93"/>
    </location>
</feature>
<dbReference type="AlphaFoldDB" id="A0A150GHT6"/>
<sequence length="497" mass="50176">MPPLRPSSQASFLAPAARPAPLGWRPGSPPLPPPLPPAGRPDAAALQRPPSAPPLLLSSAVSLAAASSGDPDAGPPRAPPPQPPPLQRSASPPAGVQRLCDVLEVRASIRRLTQLQERLDVVRAAARAARRRVAAAAERRRQADLLQAAMERARAERRHWAERADAAEAQLTAARAAVASQRASLRERAGALVRGAEALQVAEQRRLAAEAELGGPSGRGRLAALTAALVGRRNRLVAALGRIFQVGPVSADLLEPDPLDVAIDSGWAGEWARGGHQPGAAGPAGATQAAATPTAQRPPAAAAAAAPAQQVPTRLAVVGLEVPADLIQRSLGAAQPLPGPPDGHGSGGGAAASAAPGAEHRIFSLATGALSGAAAAAAAVMAPAPAPPPLAVGLLPGPRGVGVGGRLAVFSALLNASLDPRVSATPVGAPCDDAHPAGLHPAAGLPLFCGEGGRDRARFAYGVYLLCKDLEQLLEAHAVMAMGGVWEAKGRSGVETR</sequence>
<feature type="compositionally biased region" description="Low complexity" evidence="3">
    <location>
        <begin position="40"/>
        <end position="72"/>
    </location>
</feature>
<dbReference type="GO" id="GO:0005768">
    <property type="term" value="C:endosome"/>
    <property type="evidence" value="ECO:0007669"/>
    <property type="project" value="TreeGrafter"/>
</dbReference>
<feature type="coiled-coil region" evidence="2">
    <location>
        <begin position="112"/>
        <end position="170"/>
    </location>
</feature>
<feature type="region of interest" description="Disordered" evidence="3">
    <location>
        <begin position="270"/>
        <end position="307"/>
    </location>
</feature>
<feature type="compositionally biased region" description="Pro residues" evidence="3">
    <location>
        <begin position="73"/>
        <end position="86"/>
    </location>
</feature>
<feature type="region of interest" description="Disordered" evidence="3">
    <location>
        <begin position="332"/>
        <end position="354"/>
    </location>
</feature>
<dbReference type="GO" id="GO:0000149">
    <property type="term" value="F:SNARE binding"/>
    <property type="evidence" value="ECO:0007669"/>
    <property type="project" value="TreeGrafter"/>
</dbReference>
<dbReference type="GO" id="GO:0000323">
    <property type="term" value="C:lytic vacuole"/>
    <property type="evidence" value="ECO:0007669"/>
    <property type="project" value="TreeGrafter"/>
</dbReference>
<name>A0A150GHT6_GONPE</name>
<dbReference type="PANTHER" id="PTHR15157:SF5">
    <property type="entry name" value="UV RADIATION RESISTANCE-ASSOCIATED GENE PROTEIN"/>
    <property type="match status" value="1"/>
</dbReference>
<proteinExistence type="predicted"/>
<dbReference type="GO" id="GO:0035493">
    <property type="term" value="P:SNARE complex assembly"/>
    <property type="evidence" value="ECO:0007669"/>
    <property type="project" value="TreeGrafter"/>
</dbReference>
<feature type="compositionally biased region" description="Low complexity" evidence="3">
    <location>
        <begin position="274"/>
        <end position="307"/>
    </location>
</feature>
<evidence type="ECO:0000256" key="1">
    <source>
        <dbReference type="ARBA" id="ARBA00023054"/>
    </source>
</evidence>
<evidence type="ECO:0000256" key="3">
    <source>
        <dbReference type="SAM" id="MobiDB-lite"/>
    </source>
</evidence>
<keyword evidence="5" id="KW-1185">Reference proteome</keyword>
<dbReference type="OrthoDB" id="543077at2759"/>